<dbReference type="PROSITE" id="PS51004">
    <property type="entry name" value="SEMA"/>
    <property type="match status" value="1"/>
</dbReference>
<dbReference type="InterPro" id="IPR036352">
    <property type="entry name" value="Semap_dom_sf"/>
</dbReference>
<dbReference type="SUPFAM" id="SSF101912">
    <property type="entry name" value="Sema domain"/>
    <property type="match status" value="1"/>
</dbReference>
<dbReference type="OMA" id="ARICKHE"/>
<evidence type="ECO:0000259" key="2">
    <source>
        <dbReference type="PROSITE" id="PS51004"/>
    </source>
</evidence>
<dbReference type="Proteomes" id="UP000007110">
    <property type="component" value="Unassembled WGS sequence"/>
</dbReference>
<keyword evidence="4" id="KW-1185">Reference proteome</keyword>
<dbReference type="PANTHER" id="PTHR11036:SF127">
    <property type="entry name" value="SEMAPHORIN-1A"/>
    <property type="match status" value="1"/>
</dbReference>
<dbReference type="InterPro" id="IPR027231">
    <property type="entry name" value="Semaphorin"/>
</dbReference>
<dbReference type="InParanoid" id="A0A7M7PDG4"/>
<evidence type="ECO:0000256" key="1">
    <source>
        <dbReference type="PROSITE-ProRule" id="PRU00352"/>
    </source>
</evidence>
<dbReference type="InterPro" id="IPR001627">
    <property type="entry name" value="Semap_dom"/>
</dbReference>
<dbReference type="EnsemblMetazoa" id="XM_030993739">
    <property type="protein sequence ID" value="XP_030849599"/>
    <property type="gene ID" value="LOC105444383"/>
</dbReference>
<organism evidence="3 4">
    <name type="scientific">Strongylocentrotus purpuratus</name>
    <name type="common">Purple sea urchin</name>
    <dbReference type="NCBI Taxonomy" id="7668"/>
    <lineage>
        <taxon>Eukaryota</taxon>
        <taxon>Metazoa</taxon>
        <taxon>Echinodermata</taxon>
        <taxon>Eleutherozoa</taxon>
        <taxon>Echinozoa</taxon>
        <taxon>Echinoidea</taxon>
        <taxon>Euechinoidea</taxon>
        <taxon>Echinacea</taxon>
        <taxon>Camarodonta</taxon>
        <taxon>Echinidea</taxon>
        <taxon>Strongylocentrotidae</taxon>
        <taxon>Strongylocentrotus</taxon>
    </lineage>
</organism>
<dbReference type="PANTHER" id="PTHR11036">
    <property type="entry name" value="SEMAPHORIN"/>
    <property type="match status" value="1"/>
</dbReference>
<reference evidence="4" key="1">
    <citation type="submission" date="2015-02" db="EMBL/GenBank/DDBJ databases">
        <title>Genome sequencing for Strongylocentrotus purpuratus.</title>
        <authorList>
            <person name="Murali S."/>
            <person name="Liu Y."/>
            <person name="Vee V."/>
            <person name="English A."/>
            <person name="Wang M."/>
            <person name="Skinner E."/>
            <person name="Han Y."/>
            <person name="Muzny D.M."/>
            <person name="Worley K.C."/>
            <person name="Gibbs R.A."/>
        </authorList>
    </citation>
    <scope>NUCLEOTIDE SEQUENCE</scope>
</reference>
<dbReference type="InterPro" id="IPR015943">
    <property type="entry name" value="WD40/YVTN_repeat-like_dom_sf"/>
</dbReference>
<proteinExistence type="predicted"/>
<dbReference type="RefSeq" id="XP_030849599.1">
    <property type="nucleotide sequence ID" value="XM_030993739.1"/>
</dbReference>
<dbReference type="GeneID" id="105444383"/>
<feature type="domain" description="Sema" evidence="2">
    <location>
        <begin position="32"/>
        <end position="328"/>
    </location>
</feature>
<dbReference type="OrthoDB" id="10490390at2759"/>
<evidence type="ECO:0000313" key="3">
    <source>
        <dbReference type="EnsemblMetazoa" id="XP_030849599"/>
    </source>
</evidence>
<reference evidence="3" key="2">
    <citation type="submission" date="2021-01" db="UniProtKB">
        <authorList>
            <consortium name="EnsemblMetazoa"/>
        </authorList>
    </citation>
    <scope>IDENTIFICATION</scope>
</reference>
<protein>
    <recommendedName>
        <fullName evidence="2">Sema domain-containing protein</fullName>
    </recommendedName>
</protein>
<dbReference type="GO" id="GO:0030215">
    <property type="term" value="F:semaphorin receptor binding"/>
    <property type="evidence" value="ECO:0007669"/>
    <property type="project" value="InterPro"/>
</dbReference>
<dbReference type="AlphaFoldDB" id="A0A7M7PDG4"/>
<sequence length="328" mass="35913">MLGTIHFFTISLGRYQASSSTVSSMLRGQLLAVFMYTACLTGLSEQAILTCEGGDQFMKDDVRVVDGYQRSGAGDLIFLGSNQTLTIIDGDNVNTGYLGVCYSTGYTGCYKAHSDVEDCDNYIRGVTTLGQTCNSRSCRVLACGTNAELPRCAFCDYDGSMLNCSFIENDPPQDLPYDNTTTTNYTGCTSDNIDGGEVFQYRKNDNATFLFHEGIIYYGLTIKCHIPKSIVGLASVTSDGVITGKVITMTDLEKMVANEAHFVGTPFVSGDFVYFLFRESSQEFASLSAGQDPSINTYYSRIARICKHEDFALSEDGRMIHAIFTKGQ</sequence>
<comment type="caution">
    <text evidence="1">Lacks conserved residue(s) required for the propagation of feature annotation.</text>
</comment>
<dbReference type="Gene3D" id="2.130.10.10">
    <property type="entry name" value="YVTN repeat-like/Quinoprotein amine dehydrogenase"/>
    <property type="match status" value="1"/>
</dbReference>
<accession>A0A7M7PDG4</accession>
<evidence type="ECO:0000313" key="4">
    <source>
        <dbReference type="Proteomes" id="UP000007110"/>
    </source>
</evidence>
<name>A0A7M7PDG4_STRPU</name>
<dbReference type="KEGG" id="spu:105444383"/>